<dbReference type="Gene3D" id="1.25.40.10">
    <property type="entry name" value="Tetratricopeptide repeat domain"/>
    <property type="match status" value="3"/>
</dbReference>
<gene>
    <name evidence="2" type="ORF">BJ999_005813</name>
</gene>
<evidence type="ECO:0000313" key="2">
    <source>
        <dbReference type="EMBL" id="NYE15517.1"/>
    </source>
</evidence>
<dbReference type="SUPFAM" id="SSF48452">
    <property type="entry name" value="TPR-like"/>
    <property type="match status" value="1"/>
</dbReference>
<evidence type="ECO:0000259" key="1">
    <source>
        <dbReference type="Pfam" id="PF12770"/>
    </source>
</evidence>
<dbReference type="PANTHER" id="PTHR19959">
    <property type="entry name" value="KINESIN LIGHT CHAIN"/>
    <property type="match status" value="1"/>
</dbReference>
<dbReference type="RefSeq" id="WP_179836197.1">
    <property type="nucleotide sequence ID" value="NZ_BMRD01000004.1"/>
</dbReference>
<dbReference type="InterPro" id="IPR024983">
    <property type="entry name" value="CHAT_dom"/>
</dbReference>
<protein>
    <recommendedName>
        <fullName evidence="1">CHAT domain-containing protein</fullName>
    </recommendedName>
</protein>
<dbReference type="InterPro" id="IPR011990">
    <property type="entry name" value="TPR-like_helical_dom_sf"/>
</dbReference>
<reference evidence="2 3" key="1">
    <citation type="submission" date="2020-07" db="EMBL/GenBank/DDBJ databases">
        <title>Sequencing the genomes of 1000 actinobacteria strains.</title>
        <authorList>
            <person name="Klenk H.-P."/>
        </authorList>
    </citation>
    <scope>NUCLEOTIDE SEQUENCE [LARGE SCALE GENOMIC DNA]</scope>
    <source>
        <strain evidence="2 3">DSM 43461</strain>
    </source>
</reference>
<sequence>MADSVDLLLESEALAEARQVMELLEGDGGEVTCWLTLGWFFWYRHGELDSAQERQKELETAIEMFNPCFVAGVEDDLLPAELLPAIATLSSRVAIMWIRPASGQPVYEQLSAAIELLRRAVGALPDQDRERGPMLSNLAMALQIRSQYGAKLSDLDAAISALKSAVSLLPASDLDLPAVLSNLSVALRSKYEYTGRLADLTSAIDAGKRSVDATSEQGQLLGGNLANLAAAQLSLFGRTGESALLDEVIKNLWRAVAWFPPGQHERAGILTNLGVALRERFQRTDDMDDLEKAVKVGRESIELTPIGHPDSATFLSNYGVTLSTRFDRTGFADDLSEAIEVGRRAVQTTPDGHAAKPVRLAALGTSLIAHAGRTGFPADIDEAVEVSREALMLIPPDHANISICLNNLAVALWTQFERQADLAVLDEAVEVGNQALQATPDDHPDLGSRLSNAGLWLWTRYERTGRLADLNEAVLLGERAVEIIPSHPPEQLIALSNLSATIKVRFDETGTAADINRAIEHARAAVRAVSDDHPLSPRLNSNLAGLLAARFTQADDVADLNAAVESAGKAVVAAFASGDPYTGRYLSSFGAILAIRYDRTDDLADLEVAIKASRDATKAAPPDYPQRANYLLNLGNMLLTRLKRNGIQSDADEAHSAFSSAAEMAVARPSTRIVAARAAARLDIDSNTGRAARFLETAVRLLPGAAPRRLGRSDQQRALAELAGLAGDAAALALSDTEVLDEEARAWRALQLLEAGRAFMLNRALDIRTDLSELRAKHPDLATRFEELRDLLELDQESEQGRLGAAEIPGRHRLAEELRRTFERIRANEEFAAFGLPPSNEDLICEASVGPIACFNITAYRCDALILANGKISHKELPDLTEAALVNEVAGFYSALDTVTKVDASLRERQAAQSRLLEMLSWLWDVAAGPVLDAVDLPDIANPRIWWVTGGLLGLLPLHAAGHHREVPHTGMGRRTVMDRVISSYTPTIRALGHARDKERGMRQSGKALVVAMPTTPGIQGRLTHVLAETRSIQSLLPDSVLLVGNGGIVGMQSATKSNVLGYLEGCAIAHFACHGVVDPIDPSQSRLLLQDHRTDPFTVAGLDGVRLDQAGLAYLSACNTAYSNSANLLDEAIHLTSAFQLTGFSHVIGTLWEVDDEISARAAADFYGNLRTDDGFLDLARSPQALHSAVLRLRDRFPTSPSLWASYLHAGA</sequence>
<dbReference type="PANTHER" id="PTHR19959:SF119">
    <property type="entry name" value="FUNGAL LIPASE-LIKE DOMAIN-CONTAINING PROTEIN"/>
    <property type="match status" value="1"/>
</dbReference>
<organism evidence="2 3">
    <name type="scientific">Actinomadura citrea</name>
    <dbReference type="NCBI Taxonomy" id="46158"/>
    <lineage>
        <taxon>Bacteria</taxon>
        <taxon>Bacillati</taxon>
        <taxon>Actinomycetota</taxon>
        <taxon>Actinomycetes</taxon>
        <taxon>Streptosporangiales</taxon>
        <taxon>Thermomonosporaceae</taxon>
        <taxon>Actinomadura</taxon>
    </lineage>
</organism>
<feature type="domain" description="CHAT" evidence="1">
    <location>
        <begin position="918"/>
        <end position="1212"/>
    </location>
</feature>
<dbReference type="AlphaFoldDB" id="A0A7Y9KDU7"/>
<dbReference type="Pfam" id="PF12770">
    <property type="entry name" value="CHAT"/>
    <property type="match status" value="1"/>
</dbReference>
<evidence type="ECO:0000313" key="3">
    <source>
        <dbReference type="Proteomes" id="UP000591272"/>
    </source>
</evidence>
<accession>A0A7Y9KDU7</accession>
<dbReference type="Pfam" id="PF13374">
    <property type="entry name" value="TPR_10"/>
    <property type="match status" value="2"/>
</dbReference>
<comment type="caution">
    <text evidence="2">The sequence shown here is derived from an EMBL/GenBank/DDBJ whole genome shotgun (WGS) entry which is preliminary data.</text>
</comment>
<name>A0A7Y9KDU7_9ACTN</name>
<dbReference type="EMBL" id="JACCBT010000001">
    <property type="protein sequence ID" value="NYE15517.1"/>
    <property type="molecule type" value="Genomic_DNA"/>
</dbReference>
<dbReference type="Proteomes" id="UP000591272">
    <property type="component" value="Unassembled WGS sequence"/>
</dbReference>
<keyword evidence="3" id="KW-1185">Reference proteome</keyword>
<proteinExistence type="predicted"/>